<dbReference type="Proteomes" id="UP000199642">
    <property type="component" value="Unassembled WGS sequence"/>
</dbReference>
<feature type="domain" description="YhcG PDDEXK nuclease" evidence="1">
    <location>
        <begin position="230"/>
        <end position="382"/>
    </location>
</feature>
<dbReference type="Pfam" id="PF06250">
    <property type="entry name" value="YhcG_C"/>
    <property type="match status" value="1"/>
</dbReference>
<evidence type="ECO:0000259" key="2">
    <source>
        <dbReference type="Pfam" id="PF17761"/>
    </source>
</evidence>
<dbReference type="InterPro" id="IPR011856">
    <property type="entry name" value="tRNA_endonuc-like_dom_sf"/>
</dbReference>
<name>A0A1I2Q472_9BACT</name>
<dbReference type="PANTHER" id="PTHR30547:SF5">
    <property type="entry name" value="NUCLEASE YHCG-RELATED"/>
    <property type="match status" value="1"/>
</dbReference>
<feature type="domain" description="YhcG N-terminal" evidence="2">
    <location>
        <begin position="13"/>
        <end position="89"/>
    </location>
</feature>
<dbReference type="PANTHER" id="PTHR30547">
    <property type="entry name" value="UNCHARACTERIZED PROTEIN YHCG-RELATED"/>
    <property type="match status" value="1"/>
</dbReference>
<keyword evidence="3" id="KW-0540">Nuclease</keyword>
<dbReference type="InterPro" id="IPR041527">
    <property type="entry name" value="YhcG_N"/>
</dbReference>
<dbReference type="AlphaFoldDB" id="A0A1I2Q472"/>
<dbReference type="Gene3D" id="3.40.1350.10">
    <property type="match status" value="1"/>
</dbReference>
<dbReference type="EMBL" id="FOPC01000002">
    <property type="protein sequence ID" value="SFG23088.1"/>
    <property type="molecule type" value="Genomic_DNA"/>
</dbReference>
<sequence>MEKDYKRLLSLFKEQIKIAQIRTVTAANKEMLLLYWKMGKLILYHQSTKGWGAQIIKRLSEDLKKEFPNQKGFSPRNLNYIRKFSLEYSLPILLKLNEASSKMCLKNPSQLSMQSILFDFLQQAVAQIEDSHNQDDKILQQAVAEIDESPFYESILSKISRSHHVILLDKEPHLGKRLWYMHYVLEEGLSRNILAMQIESGLFERQVSTKKINNFKRTLPPVNSDYANYFMKDPYIFDFVQASEKADERNVEEQLATHVTNFLLELGKGFAFVGKQVHFEVGGDDFYADLVFYHTRLKCFVVVELKAREFRPGDASQLNFYVNVANDFLKSDEDNETIGLLLCKGKNNVVAEYSLKGLSNALGVSNYQTSKIIPDELQSELPQLETIEKEFKNK</sequence>
<keyword evidence="3" id="KW-0255">Endonuclease</keyword>
<keyword evidence="3" id="KW-0378">Hydrolase</keyword>
<evidence type="ECO:0000259" key="1">
    <source>
        <dbReference type="Pfam" id="PF06250"/>
    </source>
</evidence>
<dbReference type="RefSeq" id="WP_092788841.1">
    <property type="nucleotide sequence ID" value="NZ_FOPC01000002.1"/>
</dbReference>
<accession>A0A1I2Q472</accession>
<dbReference type="STRING" id="435880.SAMN04487988_102103"/>
<dbReference type="InterPro" id="IPR009362">
    <property type="entry name" value="YhcG_C"/>
</dbReference>
<dbReference type="Pfam" id="PF17761">
    <property type="entry name" value="DUF1016_N"/>
    <property type="match status" value="1"/>
</dbReference>
<dbReference type="GO" id="GO:0004519">
    <property type="term" value="F:endonuclease activity"/>
    <property type="evidence" value="ECO:0007669"/>
    <property type="project" value="UniProtKB-KW"/>
</dbReference>
<protein>
    <submittedName>
        <fullName evidence="3">Predicted nuclease of restriction endonuclease-like (RecB) superfamily, DUF1016 family</fullName>
    </submittedName>
</protein>
<reference evidence="4" key="1">
    <citation type="submission" date="2016-10" db="EMBL/GenBank/DDBJ databases">
        <authorList>
            <person name="Varghese N."/>
            <person name="Submissions S."/>
        </authorList>
    </citation>
    <scope>NUCLEOTIDE SEQUENCE [LARGE SCALE GENOMIC DNA]</scope>
    <source>
        <strain evidence="4">DSM 19315</strain>
    </source>
</reference>
<dbReference type="OrthoDB" id="9801263at2"/>
<gene>
    <name evidence="3" type="ORF">SAMN04487988_102103</name>
</gene>
<dbReference type="GO" id="GO:0003676">
    <property type="term" value="F:nucleic acid binding"/>
    <property type="evidence" value="ECO:0007669"/>
    <property type="project" value="InterPro"/>
</dbReference>
<proteinExistence type="predicted"/>
<dbReference type="InterPro" id="IPR053148">
    <property type="entry name" value="PD-DEXK-like_domain"/>
</dbReference>
<organism evidence="3 4">
    <name type="scientific">Algoriphagus hitonicola</name>
    <dbReference type="NCBI Taxonomy" id="435880"/>
    <lineage>
        <taxon>Bacteria</taxon>
        <taxon>Pseudomonadati</taxon>
        <taxon>Bacteroidota</taxon>
        <taxon>Cytophagia</taxon>
        <taxon>Cytophagales</taxon>
        <taxon>Cyclobacteriaceae</taxon>
        <taxon>Algoriphagus</taxon>
    </lineage>
</organism>
<keyword evidence="4" id="KW-1185">Reference proteome</keyword>
<evidence type="ECO:0000313" key="4">
    <source>
        <dbReference type="Proteomes" id="UP000199642"/>
    </source>
</evidence>
<evidence type="ECO:0000313" key="3">
    <source>
        <dbReference type="EMBL" id="SFG23088.1"/>
    </source>
</evidence>